<evidence type="ECO:0008006" key="3">
    <source>
        <dbReference type="Google" id="ProtNLM"/>
    </source>
</evidence>
<dbReference type="Proteomes" id="UP000270094">
    <property type="component" value="Unassembled WGS sequence"/>
</dbReference>
<protein>
    <recommendedName>
        <fullName evidence="3">PABS domain-containing protein</fullName>
    </recommendedName>
</protein>
<dbReference type="EMBL" id="UYYB01102686">
    <property type="protein sequence ID" value="VDM78696.1"/>
    <property type="molecule type" value="Genomic_DNA"/>
</dbReference>
<feature type="non-terminal residue" evidence="1">
    <location>
        <position position="183"/>
    </location>
</feature>
<evidence type="ECO:0000313" key="2">
    <source>
        <dbReference type="Proteomes" id="UP000270094"/>
    </source>
</evidence>
<accession>A0A3P7J652</accession>
<organism evidence="1 2">
    <name type="scientific">Strongylus vulgaris</name>
    <name type="common">Blood worm</name>
    <dbReference type="NCBI Taxonomy" id="40348"/>
    <lineage>
        <taxon>Eukaryota</taxon>
        <taxon>Metazoa</taxon>
        <taxon>Ecdysozoa</taxon>
        <taxon>Nematoda</taxon>
        <taxon>Chromadorea</taxon>
        <taxon>Rhabditida</taxon>
        <taxon>Rhabditina</taxon>
        <taxon>Rhabditomorpha</taxon>
        <taxon>Strongyloidea</taxon>
        <taxon>Strongylidae</taxon>
        <taxon>Strongylus</taxon>
    </lineage>
</organism>
<evidence type="ECO:0000313" key="1">
    <source>
        <dbReference type="EMBL" id="VDM78696.1"/>
    </source>
</evidence>
<reference evidence="1 2" key="1">
    <citation type="submission" date="2018-11" db="EMBL/GenBank/DDBJ databases">
        <authorList>
            <consortium name="Pathogen Informatics"/>
        </authorList>
    </citation>
    <scope>NUCLEOTIDE SEQUENCE [LARGE SCALE GENOMIC DNA]</scope>
</reference>
<dbReference type="OrthoDB" id="2016285at2759"/>
<proteinExistence type="predicted"/>
<dbReference type="SUPFAM" id="SSF53335">
    <property type="entry name" value="S-adenosyl-L-methionine-dependent methyltransferases"/>
    <property type="match status" value="1"/>
</dbReference>
<name>A0A3P7J652_STRVU</name>
<dbReference type="InterPro" id="IPR029063">
    <property type="entry name" value="SAM-dependent_MTases_sf"/>
</dbReference>
<dbReference type="AlphaFoldDB" id="A0A3P7J652"/>
<keyword evidence="2" id="KW-1185">Reference proteome</keyword>
<sequence>MAQRFKAYENSRESSIRILDGRFVNVTDEIARNVNQTVIVREVGTKDRRLTAMMLKTPKDNMDTAKWKIDKETLKMDTSTTTMISKLRLLFKASSLLTDDIEEIFISGAVERKASANVLVIGLGGGYMSSYLHHNYPKLDITSLEIDVQMLNISIEWFDLKMDEMHWVIIIDGVNFVQHAVQD</sequence>
<gene>
    <name evidence="1" type="ORF">SVUK_LOCUS13694</name>
</gene>
<dbReference type="Gene3D" id="3.40.50.150">
    <property type="entry name" value="Vaccinia Virus protein VP39"/>
    <property type="match status" value="1"/>
</dbReference>